<dbReference type="Proteomes" id="UP000008383">
    <property type="component" value="Unassembled WGS sequence"/>
</dbReference>
<comment type="subcellular location">
    <subcellularLocation>
        <location evidence="1">Endomembrane system</location>
        <topology evidence="1">Multi-pass membrane protein</topology>
    </subcellularLocation>
</comment>
<evidence type="ECO:0000256" key="3">
    <source>
        <dbReference type="ARBA" id="ARBA00022989"/>
    </source>
</evidence>
<gene>
    <name evidence="8" type="ORF">TRV_01415</name>
</gene>
<proteinExistence type="predicted"/>
<sequence>MAERKDLEVKKGTEKKQLSELLQETQSRDPGRTQHLLSPTCVHEEPKLFPAAAAAAALPVVVFFLLVDIKIKIKKKYSMVLRSRDVLFFEAKIKNCEVKDDGDDDDDIKSRRGGKQEERTESEQKEIMIKTMSHAPEVDVEDEPSGNPFGRLSNPFRIKPVNVTKDRDDCMLIYITYVAGRQVASKKRVVFTQPIFGALLLENSASDARDHCANERTFLAWLRLSMYLSIVSSAIVLSFHLRAQPTALERNYALPLGILFWVLSIGTIISGVANYIHTLAKYSRRAALVQSGWKTQVIFCIVAIVIIGTCVLFLSTNRR</sequence>
<dbReference type="InterPro" id="IPR003807">
    <property type="entry name" value="DUF202"/>
</dbReference>
<dbReference type="GeneID" id="9579674"/>
<protein>
    <submittedName>
        <fullName evidence="8">DUF domain protein</fullName>
    </submittedName>
</protein>
<dbReference type="InterPro" id="IPR052053">
    <property type="entry name" value="IM_YidH-like"/>
</dbReference>
<dbReference type="RefSeq" id="XP_003024452.1">
    <property type="nucleotide sequence ID" value="XM_003024406.1"/>
</dbReference>
<evidence type="ECO:0000313" key="8">
    <source>
        <dbReference type="EMBL" id="EFE43841.1"/>
    </source>
</evidence>
<evidence type="ECO:0000256" key="2">
    <source>
        <dbReference type="ARBA" id="ARBA00022692"/>
    </source>
</evidence>
<dbReference type="HOGENOM" id="CLU_872065_0_0_1"/>
<reference evidence="9" key="1">
    <citation type="journal article" date="2011" name="Genome Biol.">
        <title>Comparative and functional genomics provide insights into the pathogenicity of dermatophytic fungi.</title>
        <authorList>
            <person name="Burmester A."/>
            <person name="Shelest E."/>
            <person name="Gloeckner G."/>
            <person name="Heddergott C."/>
            <person name="Schindler S."/>
            <person name="Staib P."/>
            <person name="Heidel A."/>
            <person name="Felder M."/>
            <person name="Petzold A."/>
            <person name="Szafranski K."/>
            <person name="Feuermann M."/>
            <person name="Pedruzzi I."/>
            <person name="Priebe S."/>
            <person name="Groth M."/>
            <person name="Winkler R."/>
            <person name="Li W."/>
            <person name="Kniemeyer O."/>
            <person name="Schroeckh V."/>
            <person name="Hertweck C."/>
            <person name="Hube B."/>
            <person name="White T.C."/>
            <person name="Platzer M."/>
            <person name="Guthke R."/>
            <person name="Heitman J."/>
            <person name="Woestemeyer J."/>
            <person name="Zipfel P.F."/>
            <person name="Monod M."/>
            <person name="Brakhage A.A."/>
        </authorList>
    </citation>
    <scope>NUCLEOTIDE SEQUENCE [LARGE SCALE GENOMIC DNA]</scope>
    <source>
        <strain evidence="9">HKI 0517</strain>
    </source>
</reference>
<dbReference type="AlphaFoldDB" id="D4D2V9"/>
<dbReference type="Pfam" id="PF02656">
    <property type="entry name" value="DUF202"/>
    <property type="match status" value="1"/>
</dbReference>
<feature type="transmembrane region" description="Helical" evidence="6">
    <location>
        <begin position="48"/>
        <end position="69"/>
    </location>
</feature>
<keyword evidence="9" id="KW-1185">Reference proteome</keyword>
<evidence type="ECO:0000256" key="4">
    <source>
        <dbReference type="ARBA" id="ARBA00023136"/>
    </source>
</evidence>
<evidence type="ECO:0000256" key="5">
    <source>
        <dbReference type="SAM" id="MobiDB-lite"/>
    </source>
</evidence>
<feature type="region of interest" description="Disordered" evidence="5">
    <location>
        <begin position="100"/>
        <end position="124"/>
    </location>
</feature>
<dbReference type="GO" id="GO:0012505">
    <property type="term" value="C:endomembrane system"/>
    <property type="evidence" value="ECO:0007669"/>
    <property type="project" value="UniProtKB-SubCell"/>
</dbReference>
<keyword evidence="3 6" id="KW-1133">Transmembrane helix</keyword>
<organism evidence="8 9">
    <name type="scientific">Trichophyton verrucosum (strain HKI 0517)</name>
    <dbReference type="NCBI Taxonomy" id="663202"/>
    <lineage>
        <taxon>Eukaryota</taxon>
        <taxon>Fungi</taxon>
        <taxon>Dikarya</taxon>
        <taxon>Ascomycota</taxon>
        <taxon>Pezizomycotina</taxon>
        <taxon>Eurotiomycetes</taxon>
        <taxon>Eurotiomycetidae</taxon>
        <taxon>Onygenales</taxon>
        <taxon>Arthrodermataceae</taxon>
        <taxon>Trichophyton</taxon>
    </lineage>
</organism>
<feature type="compositionally biased region" description="Basic and acidic residues" evidence="5">
    <location>
        <begin position="1"/>
        <end position="18"/>
    </location>
</feature>
<comment type="caution">
    <text evidence="8">The sequence shown here is derived from an EMBL/GenBank/DDBJ whole genome shotgun (WGS) entry which is preliminary data.</text>
</comment>
<evidence type="ECO:0000259" key="7">
    <source>
        <dbReference type="Pfam" id="PF02656"/>
    </source>
</evidence>
<dbReference type="OrthoDB" id="5525680at2759"/>
<evidence type="ECO:0000313" key="9">
    <source>
        <dbReference type="Proteomes" id="UP000008383"/>
    </source>
</evidence>
<feature type="domain" description="DUF202" evidence="7">
    <location>
        <begin position="209"/>
        <end position="279"/>
    </location>
</feature>
<feature type="transmembrane region" description="Helical" evidence="6">
    <location>
        <begin position="218"/>
        <end position="240"/>
    </location>
</feature>
<accession>D4D2V9</accession>
<evidence type="ECO:0000256" key="6">
    <source>
        <dbReference type="SAM" id="Phobius"/>
    </source>
</evidence>
<feature type="compositionally biased region" description="Basic and acidic residues" evidence="5">
    <location>
        <begin position="108"/>
        <end position="124"/>
    </location>
</feature>
<feature type="region of interest" description="Disordered" evidence="5">
    <location>
        <begin position="1"/>
        <end position="36"/>
    </location>
</feature>
<feature type="transmembrane region" description="Helical" evidence="6">
    <location>
        <begin position="252"/>
        <end position="276"/>
    </location>
</feature>
<keyword evidence="4 6" id="KW-0472">Membrane</keyword>
<keyword evidence="2 6" id="KW-0812">Transmembrane</keyword>
<dbReference type="EMBL" id="ACYE01000077">
    <property type="protein sequence ID" value="EFE43841.1"/>
    <property type="molecule type" value="Genomic_DNA"/>
</dbReference>
<dbReference type="KEGG" id="tve:TRV_01415"/>
<feature type="transmembrane region" description="Helical" evidence="6">
    <location>
        <begin position="297"/>
        <end position="316"/>
    </location>
</feature>
<dbReference type="PANTHER" id="PTHR34187">
    <property type="entry name" value="FGR18P"/>
    <property type="match status" value="1"/>
</dbReference>
<dbReference type="PANTHER" id="PTHR34187:SF3">
    <property type="entry name" value="DUF DOMAIN PROTEIN (AFU_ORTHOLOGUE AFUA_6G11150)"/>
    <property type="match status" value="1"/>
</dbReference>
<evidence type="ECO:0000256" key="1">
    <source>
        <dbReference type="ARBA" id="ARBA00004127"/>
    </source>
</evidence>
<name>D4D2V9_TRIVH</name>